<keyword evidence="2" id="KW-0812">Transmembrane</keyword>
<sequence length="122" mass="11675">MTAPEPAPSAPPARRATTAAVVLAGLVVLGAVLLGAAAWVASRPVTSGWFAYAPEAGVAFRPSGAYPVGAAALLAGAGALLLGGVLGFVLGRRDRPTVSAPGPAGRTGPAPSGPGDDASPTP</sequence>
<protein>
    <submittedName>
        <fullName evidence="3">Uncharacterized protein</fullName>
    </submittedName>
</protein>
<feature type="transmembrane region" description="Helical" evidence="2">
    <location>
        <begin position="68"/>
        <end position="90"/>
    </location>
</feature>
<keyword evidence="2" id="KW-0472">Membrane</keyword>
<reference evidence="3 4" key="1">
    <citation type="submission" date="2019-11" db="EMBL/GenBank/DDBJ databases">
        <title>Cellulosimicrobium composti sp. nov. isolated from a compost.</title>
        <authorList>
            <person name="Yang Y."/>
        </authorList>
    </citation>
    <scope>NUCLEOTIDE SEQUENCE [LARGE SCALE GENOMIC DNA]</scope>
    <source>
        <strain evidence="3 4">BIT-GX5</strain>
    </source>
</reference>
<organism evidence="3 4">
    <name type="scientific">Cellulosimicrobium composti</name>
    <dbReference type="NCBI Taxonomy" id="2672572"/>
    <lineage>
        <taxon>Bacteria</taxon>
        <taxon>Bacillati</taxon>
        <taxon>Actinomycetota</taxon>
        <taxon>Actinomycetes</taxon>
        <taxon>Micrococcales</taxon>
        <taxon>Promicromonosporaceae</taxon>
        <taxon>Cellulosimicrobium</taxon>
    </lineage>
</organism>
<dbReference type="Proteomes" id="UP000440668">
    <property type="component" value="Unassembled WGS sequence"/>
</dbReference>
<keyword evidence="2" id="KW-1133">Transmembrane helix</keyword>
<evidence type="ECO:0000313" key="4">
    <source>
        <dbReference type="Proteomes" id="UP000440668"/>
    </source>
</evidence>
<dbReference type="RefSeq" id="WP_155098634.1">
    <property type="nucleotide sequence ID" value="NZ_WMKA01000010.1"/>
</dbReference>
<gene>
    <name evidence="3" type="ORF">GJV82_06250</name>
</gene>
<evidence type="ECO:0000256" key="2">
    <source>
        <dbReference type="SAM" id="Phobius"/>
    </source>
</evidence>
<feature type="transmembrane region" description="Helical" evidence="2">
    <location>
        <begin position="20"/>
        <end position="41"/>
    </location>
</feature>
<proteinExistence type="predicted"/>
<feature type="region of interest" description="Disordered" evidence="1">
    <location>
        <begin position="96"/>
        <end position="122"/>
    </location>
</feature>
<dbReference type="AlphaFoldDB" id="A0A6N7ZGU1"/>
<name>A0A6N7ZGU1_9MICO</name>
<evidence type="ECO:0000256" key="1">
    <source>
        <dbReference type="SAM" id="MobiDB-lite"/>
    </source>
</evidence>
<comment type="caution">
    <text evidence="3">The sequence shown here is derived from an EMBL/GenBank/DDBJ whole genome shotgun (WGS) entry which is preliminary data.</text>
</comment>
<dbReference type="EMBL" id="WMKA01000010">
    <property type="protein sequence ID" value="MTG88548.1"/>
    <property type="molecule type" value="Genomic_DNA"/>
</dbReference>
<evidence type="ECO:0000313" key="3">
    <source>
        <dbReference type="EMBL" id="MTG88548.1"/>
    </source>
</evidence>
<feature type="compositionally biased region" description="Low complexity" evidence="1">
    <location>
        <begin position="100"/>
        <end position="115"/>
    </location>
</feature>
<accession>A0A6N7ZGU1</accession>